<feature type="transmembrane region" description="Helical" evidence="1">
    <location>
        <begin position="7"/>
        <end position="27"/>
    </location>
</feature>
<feature type="transmembrane region" description="Helical" evidence="1">
    <location>
        <begin position="143"/>
        <end position="166"/>
    </location>
</feature>
<dbReference type="AlphaFoldDB" id="A0A2P2E062"/>
<dbReference type="EMBL" id="BFBB01000004">
    <property type="protein sequence ID" value="GBF50274.1"/>
    <property type="molecule type" value="Genomic_DNA"/>
</dbReference>
<sequence>MFQLERIFPFIGVIALFQFFLFDGMIVEPSKRLVWLSLVPIFILSDVIYRVFAKGIQKQEVNRYLGALIGVLSFALYVLRDWIDIPVVSGVNPEVGYLSRLREILLLLIILFAFAYLLQVVLLEIGKSSLEAQTSLSFSKNTLLQNALLGFLILLPILVAINYFAIKRNYNFDLSSKGKFSLSPIARNLLKQIKKETNIIAFYPRPLEADGDSNTYALTRVRTDVEIFLDQIRAENPLVTVQFINAYVETDLAKDYPSAANGTILIRSKKELLSEAKTPYAEEKISIKEPGDLVEMERKIISALFTVTTEQKKIYFTVSNGERFGLSFRSVPNEQINRFTTNLRFLNFKVEEWGFSQGWPSQLPSDADMVAIIGPSIPFSPEAREAIQKYVLENNGKLFITIDPRGKESFDWLLSISGLKFSETPLIELVEKPGVVVAKRIQDHNLTQFLSNKDQGVLFPFSGAFQSVSAGKNPFLFKSENLLESGFDVFADSNQNKKMDGAEKKENFIFSTLLTPLSLTGDKKGRIVIHSGTSWLTDQFYLYTSNAAFSTSLVTGQFLDEAITEIPAKKDEASVVNLSDNQKLVVWALGVFIYPGLILLVGSYYVLSKRKSKSYA</sequence>
<dbReference type="RefSeq" id="WP_108976047.1">
    <property type="nucleotide sequence ID" value="NZ_BFBB01000004.1"/>
</dbReference>
<proteinExistence type="predicted"/>
<dbReference type="Proteomes" id="UP000245133">
    <property type="component" value="Unassembled WGS sequence"/>
</dbReference>
<keyword evidence="1" id="KW-1133">Transmembrane helix</keyword>
<reference evidence="2 3" key="1">
    <citation type="submission" date="2018-02" db="EMBL/GenBank/DDBJ databases">
        <title>Novel Leptospira species isolated from soil and water in Japan.</title>
        <authorList>
            <person name="Nakao R."/>
            <person name="Masuzawa T."/>
        </authorList>
    </citation>
    <scope>NUCLEOTIDE SEQUENCE [LARGE SCALE GENOMIC DNA]</scope>
    <source>
        <strain evidence="2 3">YH101</strain>
    </source>
</reference>
<feature type="transmembrane region" description="Helical" evidence="1">
    <location>
        <begin position="103"/>
        <end position="123"/>
    </location>
</feature>
<gene>
    <name evidence="2" type="ORF">LPTSP4_17990</name>
</gene>
<accession>A0A2P2E062</accession>
<evidence type="ECO:0000313" key="3">
    <source>
        <dbReference type="Proteomes" id="UP000245133"/>
    </source>
</evidence>
<dbReference type="OrthoDB" id="341933at2"/>
<evidence type="ECO:0000256" key="1">
    <source>
        <dbReference type="SAM" id="Phobius"/>
    </source>
</evidence>
<name>A0A2P2E062_9LEPT</name>
<keyword evidence="3" id="KW-1185">Reference proteome</keyword>
<feature type="transmembrane region" description="Helical" evidence="1">
    <location>
        <begin position="33"/>
        <end position="52"/>
    </location>
</feature>
<keyword evidence="1" id="KW-0472">Membrane</keyword>
<organism evidence="2 3">
    <name type="scientific">Leptospira ryugenii</name>
    <dbReference type="NCBI Taxonomy" id="1917863"/>
    <lineage>
        <taxon>Bacteria</taxon>
        <taxon>Pseudomonadati</taxon>
        <taxon>Spirochaetota</taxon>
        <taxon>Spirochaetia</taxon>
        <taxon>Leptospirales</taxon>
        <taxon>Leptospiraceae</taxon>
        <taxon>Leptospira</taxon>
    </lineage>
</organism>
<feature type="transmembrane region" description="Helical" evidence="1">
    <location>
        <begin position="584"/>
        <end position="607"/>
    </location>
</feature>
<protein>
    <submittedName>
        <fullName evidence="2">Putative membrane protein</fullName>
    </submittedName>
</protein>
<feature type="transmembrane region" description="Helical" evidence="1">
    <location>
        <begin position="64"/>
        <end position="83"/>
    </location>
</feature>
<keyword evidence="1" id="KW-0812">Transmembrane</keyword>
<comment type="caution">
    <text evidence="2">The sequence shown here is derived from an EMBL/GenBank/DDBJ whole genome shotgun (WGS) entry which is preliminary data.</text>
</comment>
<evidence type="ECO:0000313" key="2">
    <source>
        <dbReference type="EMBL" id="GBF50274.1"/>
    </source>
</evidence>